<gene>
    <name evidence="7" type="primary">rnpA</name>
    <name evidence="7" type="ORF">HF682_15635</name>
</gene>
<dbReference type="Proteomes" id="UP000587991">
    <property type="component" value="Unassembled WGS sequence"/>
</dbReference>
<keyword evidence="3" id="KW-0255">Endonuclease</keyword>
<dbReference type="GO" id="GO:0000049">
    <property type="term" value="F:tRNA binding"/>
    <property type="evidence" value="ECO:0007669"/>
    <property type="project" value="InterPro"/>
</dbReference>
<evidence type="ECO:0000313" key="7">
    <source>
        <dbReference type="EMBL" id="NLR76599.1"/>
    </source>
</evidence>
<evidence type="ECO:0000256" key="1">
    <source>
        <dbReference type="ARBA" id="ARBA00022694"/>
    </source>
</evidence>
<dbReference type="InterPro" id="IPR000100">
    <property type="entry name" value="RNase_P"/>
</dbReference>
<evidence type="ECO:0000313" key="8">
    <source>
        <dbReference type="Proteomes" id="UP000587991"/>
    </source>
</evidence>
<evidence type="ECO:0000256" key="6">
    <source>
        <dbReference type="NCBIfam" id="TIGR00188"/>
    </source>
</evidence>
<dbReference type="AlphaFoldDB" id="A0A847SHE1"/>
<keyword evidence="4 7" id="KW-0378">Hydrolase</keyword>
<proteinExistence type="predicted"/>
<keyword evidence="1" id="KW-0819">tRNA processing</keyword>
<sequence>MTKTDEYSSVFGFRRSFRGQYFQLLYRPVPGGLPRLGIVVSKKVAKAAHDRNYAKRVCREFFRLHRALFAGHDVVIRVQARLLPSQSDLFRQELFSLSRRLRVSS</sequence>
<reference evidence="7 8" key="1">
    <citation type="submission" date="2020-04" db="EMBL/GenBank/DDBJ databases">
        <title>Draft genome of Leeia sp. IMCC25680.</title>
        <authorList>
            <person name="Song J."/>
            <person name="Cho J.-C."/>
        </authorList>
    </citation>
    <scope>NUCLEOTIDE SEQUENCE [LARGE SCALE GENOMIC DNA]</scope>
    <source>
        <strain evidence="7 8">IMCC25680</strain>
    </source>
</reference>
<dbReference type="SUPFAM" id="SSF54211">
    <property type="entry name" value="Ribosomal protein S5 domain 2-like"/>
    <property type="match status" value="1"/>
</dbReference>
<dbReference type="GO" id="GO:0030677">
    <property type="term" value="C:ribonuclease P complex"/>
    <property type="evidence" value="ECO:0007669"/>
    <property type="project" value="TreeGrafter"/>
</dbReference>
<keyword evidence="8" id="KW-1185">Reference proteome</keyword>
<dbReference type="Gene3D" id="3.30.230.10">
    <property type="match status" value="1"/>
</dbReference>
<organism evidence="7 8">
    <name type="scientific">Leeia aquatica</name>
    <dbReference type="NCBI Taxonomy" id="2725557"/>
    <lineage>
        <taxon>Bacteria</taxon>
        <taxon>Pseudomonadati</taxon>
        <taxon>Pseudomonadota</taxon>
        <taxon>Betaproteobacteria</taxon>
        <taxon>Neisseriales</taxon>
        <taxon>Leeiaceae</taxon>
        <taxon>Leeia</taxon>
    </lineage>
</organism>
<dbReference type="GO" id="GO:0004526">
    <property type="term" value="F:ribonuclease P activity"/>
    <property type="evidence" value="ECO:0007669"/>
    <property type="project" value="UniProtKB-UniRule"/>
</dbReference>
<accession>A0A847SHE1</accession>
<dbReference type="GO" id="GO:0042781">
    <property type="term" value="F:3'-tRNA processing endoribonuclease activity"/>
    <property type="evidence" value="ECO:0007669"/>
    <property type="project" value="TreeGrafter"/>
</dbReference>
<dbReference type="InterPro" id="IPR020568">
    <property type="entry name" value="Ribosomal_Su5_D2-typ_SF"/>
</dbReference>
<dbReference type="InterPro" id="IPR014721">
    <property type="entry name" value="Ribsml_uS5_D2-typ_fold_subgr"/>
</dbReference>
<protein>
    <recommendedName>
        <fullName evidence="6">Ribonuclease P protein component</fullName>
        <ecNumber evidence="6">3.1.26.5</ecNumber>
    </recommendedName>
</protein>
<evidence type="ECO:0000256" key="5">
    <source>
        <dbReference type="ARBA" id="ARBA00022884"/>
    </source>
</evidence>
<dbReference type="EC" id="3.1.26.5" evidence="6"/>
<keyword evidence="2" id="KW-0540">Nuclease</keyword>
<name>A0A847SHE1_9NEIS</name>
<evidence type="ECO:0000256" key="4">
    <source>
        <dbReference type="ARBA" id="ARBA00022801"/>
    </source>
</evidence>
<dbReference type="Pfam" id="PF00825">
    <property type="entry name" value="Ribonuclease_P"/>
    <property type="match status" value="1"/>
</dbReference>
<keyword evidence="5" id="KW-0694">RNA-binding</keyword>
<comment type="caution">
    <text evidence="7">The sequence shown here is derived from an EMBL/GenBank/DDBJ whole genome shotgun (WGS) entry which is preliminary data.</text>
</comment>
<evidence type="ECO:0000256" key="3">
    <source>
        <dbReference type="ARBA" id="ARBA00022759"/>
    </source>
</evidence>
<evidence type="ECO:0000256" key="2">
    <source>
        <dbReference type="ARBA" id="ARBA00022722"/>
    </source>
</evidence>
<dbReference type="PANTHER" id="PTHR33992">
    <property type="entry name" value="RIBONUCLEASE P PROTEIN COMPONENT"/>
    <property type="match status" value="1"/>
</dbReference>
<dbReference type="NCBIfam" id="TIGR00188">
    <property type="entry name" value="rnpA"/>
    <property type="match status" value="1"/>
</dbReference>
<dbReference type="PANTHER" id="PTHR33992:SF1">
    <property type="entry name" value="RIBONUCLEASE P PROTEIN COMPONENT"/>
    <property type="match status" value="1"/>
</dbReference>
<dbReference type="EMBL" id="JABAIM010000004">
    <property type="protein sequence ID" value="NLR76599.1"/>
    <property type="molecule type" value="Genomic_DNA"/>
</dbReference>